<reference evidence="4 5" key="1">
    <citation type="submission" date="2018-08" db="EMBL/GenBank/DDBJ databases">
        <title>The complete genome sequence of Streptomyces seoulensis, a pioneer strain for nickel superoxide dismutase discovery.</title>
        <authorList>
            <person name="Shin J."/>
            <person name="Lee J.-S."/>
            <person name="Lee E.-J."/>
            <person name="Youn H.-D."/>
        </authorList>
    </citation>
    <scope>NUCLEOTIDE SEQUENCE [LARGE SCALE GENOMIC DNA]</scope>
    <source>
        <strain evidence="4 5">KCTC 9819</strain>
    </source>
</reference>
<dbReference type="AlphaFoldDB" id="A0A4P6TU25"/>
<accession>A0A4P6TU25</accession>
<dbReference type="CDD" id="cd07989">
    <property type="entry name" value="LPLAT_AGPAT-like"/>
    <property type="match status" value="1"/>
</dbReference>
<name>A0A4P6TU25_STRSO</name>
<evidence type="ECO:0000259" key="3">
    <source>
        <dbReference type="SMART" id="SM00563"/>
    </source>
</evidence>
<dbReference type="GO" id="GO:0003841">
    <property type="term" value="F:1-acylglycerol-3-phosphate O-acyltransferase activity"/>
    <property type="evidence" value="ECO:0007669"/>
    <property type="project" value="TreeGrafter"/>
</dbReference>
<dbReference type="Proteomes" id="UP000292547">
    <property type="component" value="Chromosome"/>
</dbReference>
<keyword evidence="2 4" id="KW-0012">Acyltransferase</keyword>
<dbReference type="STRING" id="73044.GCA_000725795_01738"/>
<keyword evidence="1 4" id="KW-0808">Transferase</keyword>
<dbReference type="InterPro" id="IPR002123">
    <property type="entry name" value="Plipid/glycerol_acylTrfase"/>
</dbReference>
<organism evidence="4 5">
    <name type="scientific">Streptomyces seoulensis</name>
    <dbReference type="NCBI Taxonomy" id="73044"/>
    <lineage>
        <taxon>Bacteria</taxon>
        <taxon>Bacillati</taxon>
        <taxon>Actinomycetota</taxon>
        <taxon>Actinomycetes</taxon>
        <taxon>Kitasatosporales</taxon>
        <taxon>Streptomycetaceae</taxon>
        <taxon>Streptomyces</taxon>
    </lineage>
</organism>
<evidence type="ECO:0000313" key="4">
    <source>
        <dbReference type="EMBL" id="QBJ90995.1"/>
    </source>
</evidence>
<evidence type="ECO:0000313" key="5">
    <source>
        <dbReference type="Proteomes" id="UP000292547"/>
    </source>
</evidence>
<protein>
    <submittedName>
        <fullName evidence="4">1-acyl-sn-glycerol-3-phosphate acyltransferase</fullName>
    </submittedName>
</protein>
<gene>
    <name evidence="4" type="ORF">D0Z67_12235</name>
</gene>
<proteinExistence type="predicted"/>
<dbReference type="SUPFAM" id="SSF69593">
    <property type="entry name" value="Glycerol-3-phosphate (1)-acyltransferase"/>
    <property type="match status" value="1"/>
</dbReference>
<dbReference type="PANTHER" id="PTHR10434:SF11">
    <property type="entry name" value="1-ACYL-SN-GLYCEROL-3-PHOSPHATE ACYLTRANSFERASE"/>
    <property type="match status" value="1"/>
</dbReference>
<dbReference type="SMART" id="SM00563">
    <property type="entry name" value="PlsC"/>
    <property type="match status" value="1"/>
</dbReference>
<dbReference type="OrthoDB" id="9808424at2"/>
<evidence type="ECO:0000256" key="1">
    <source>
        <dbReference type="ARBA" id="ARBA00022679"/>
    </source>
</evidence>
<dbReference type="PANTHER" id="PTHR10434">
    <property type="entry name" value="1-ACYL-SN-GLYCEROL-3-PHOSPHATE ACYLTRANSFERASE"/>
    <property type="match status" value="1"/>
</dbReference>
<dbReference type="Pfam" id="PF01553">
    <property type="entry name" value="Acyltransferase"/>
    <property type="match status" value="1"/>
</dbReference>
<dbReference type="KEGG" id="sseo:D0Z67_12235"/>
<sequence length="226" mass="25285">MRMLWTLLRWIFVIPLRVIFRPRVTGVENIPRNGPFIVAANHLSFFDSIFISLLAPRRMYFVGKQGWLEQPGVKGKVQGLFFRGVGMVSVDSGSGSTTMAGLETSLRLLDRGHGLGIHIEGTRSPDGRLYKGNTGTAWLALRSGVPVVPCGVLGTERVHPKGAKRLYVTRFDVWYGEPLHFTEHHGRESDRRVRRQVTDRIVREIGALTGQEYAGIYAETAKSRVA</sequence>
<keyword evidence="5" id="KW-1185">Reference proteome</keyword>
<dbReference type="EMBL" id="CP032229">
    <property type="protein sequence ID" value="QBJ90995.1"/>
    <property type="molecule type" value="Genomic_DNA"/>
</dbReference>
<evidence type="ECO:0000256" key="2">
    <source>
        <dbReference type="ARBA" id="ARBA00023315"/>
    </source>
</evidence>
<dbReference type="GO" id="GO:0005886">
    <property type="term" value="C:plasma membrane"/>
    <property type="evidence" value="ECO:0007669"/>
    <property type="project" value="TreeGrafter"/>
</dbReference>
<dbReference type="GO" id="GO:0006654">
    <property type="term" value="P:phosphatidic acid biosynthetic process"/>
    <property type="evidence" value="ECO:0007669"/>
    <property type="project" value="TreeGrafter"/>
</dbReference>
<feature type="domain" description="Phospholipid/glycerol acyltransferase" evidence="3">
    <location>
        <begin position="36"/>
        <end position="155"/>
    </location>
</feature>